<feature type="region of interest" description="Disordered" evidence="1">
    <location>
        <begin position="44"/>
        <end position="78"/>
    </location>
</feature>
<dbReference type="Proteomes" id="UP000054560">
    <property type="component" value="Unassembled WGS sequence"/>
</dbReference>
<feature type="compositionally biased region" description="Basic and acidic residues" evidence="1">
    <location>
        <begin position="61"/>
        <end position="74"/>
    </location>
</feature>
<feature type="compositionally biased region" description="Polar residues" evidence="1">
    <location>
        <begin position="44"/>
        <end position="60"/>
    </location>
</feature>
<evidence type="ECO:0000313" key="2">
    <source>
        <dbReference type="EMBL" id="KNC85258.1"/>
    </source>
</evidence>
<gene>
    <name evidence="2" type="ORF">SARC_02554</name>
</gene>
<dbReference type="GeneID" id="25903058"/>
<dbReference type="EMBL" id="KQ241712">
    <property type="protein sequence ID" value="KNC85258.1"/>
    <property type="molecule type" value="Genomic_DNA"/>
</dbReference>
<dbReference type="RefSeq" id="XP_014159160.1">
    <property type="nucleotide sequence ID" value="XM_014303685.1"/>
</dbReference>
<sequence length="118" mass="13199">MMSKEGNEYFVCNLDGTLAPEYLNSVSDELIGLVKKANAVEEFTTNSQVQPSEETQFSSTLDHRPSTKDDESQEHLLQWPDGKRTCTHESDITDADILTLYTDSVPDASEGNRGRRSQ</sequence>
<organism evidence="2 3">
    <name type="scientific">Sphaeroforma arctica JP610</name>
    <dbReference type="NCBI Taxonomy" id="667725"/>
    <lineage>
        <taxon>Eukaryota</taxon>
        <taxon>Ichthyosporea</taxon>
        <taxon>Ichthyophonida</taxon>
        <taxon>Sphaeroforma</taxon>
    </lineage>
</organism>
<protein>
    <submittedName>
        <fullName evidence="2">Uncharacterized protein</fullName>
    </submittedName>
</protein>
<name>A0A0L0GAI2_9EUKA</name>
<accession>A0A0L0GAI2</accession>
<evidence type="ECO:0000256" key="1">
    <source>
        <dbReference type="SAM" id="MobiDB-lite"/>
    </source>
</evidence>
<evidence type="ECO:0000313" key="3">
    <source>
        <dbReference type="Proteomes" id="UP000054560"/>
    </source>
</evidence>
<keyword evidence="3" id="KW-1185">Reference proteome</keyword>
<proteinExistence type="predicted"/>
<reference evidence="2 3" key="1">
    <citation type="submission" date="2011-02" db="EMBL/GenBank/DDBJ databases">
        <title>The Genome Sequence of Sphaeroforma arctica JP610.</title>
        <authorList>
            <consortium name="The Broad Institute Genome Sequencing Platform"/>
            <person name="Russ C."/>
            <person name="Cuomo C."/>
            <person name="Young S.K."/>
            <person name="Zeng Q."/>
            <person name="Gargeya S."/>
            <person name="Alvarado L."/>
            <person name="Berlin A."/>
            <person name="Chapman S.B."/>
            <person name="Chen Z."/>
            <person name="Freedman E."/>
            <person name="Gellesch M."/>
            <person name="Goldberg J."/>
            <person name="Griggs A."/>
            <person name="Gujja S."/>
            <person name="Heilman E."/>
            <person name="Heiman D."/>
            <person name="Howarth C."/>
            <person name="Mehta T."/>
            <person name="Neiman D."/>
            <person name="Pearson M."/>
            <person name="Roberts A."/>
            <person name="Saif S."/>
            <person name="Shea T."/>
            <person name="Shenoy N."/>
            <person name="Sisk P."/>
            <person name="Stolte C."/>
            <person name="Sykes S."/>
            <person name="White J."/>
            <person name="Yandava C."/>
            <person name="Burger G."/>
            <person name="Gray M.W."/>
            <person name="Holland P.W.H."/>
            <person name="King N."/>
            <person name="Lang F.B.F."/>
            <person name="Roger A.J."/>
            <person name="Ruiz-Trillo I."/>
            <person name="Haas B."/>
            <person name="Nusbaum C."/>
            <person name="Birren B."/>
        </authorList>
    </citation>
    <scope>NUCLEOTIDE SEQUENCE [LARGE SCALE GENOMIC DNA]</scope>
    <source>
        <strain evidence="2 3">JP610</strain>
    </source>
</reference>
<dbReference type="AlphaFoldDB" id="A0A0L0GAI2"/>